<dbReference type="Proteomes" id="UP001222325">
    <property type="component" value="Unassembled WGS sequence"/>
</dbReference>
<name>A0AAD6TZW9_9AGAR</name>
<dbReference type="EMBL" id="JARJCN010000035">
    <property type="protein sequence ID" value="KAJ7085210.1"/>
    <property type="molecule type" value="Genomic_DNA"/>
</dbReference>
<gene>
    <name evidence="1" type="ORF">B0H15DRAFT_847402</name>
</gene>
<keyword evidence="2" id="KW-1185">Reference proteome</keyword>
<dbReference type="SUPFAM" id="SSF52047">
    <property type="entry name" value="RNI-like"/>
    <property type="match status" value="1"/>
</dbReference>
<sequence length="537" mass="59324">MASSGADTGTSVPENVPYQLFGSSTNFSGHGLRIAAREQCLQNPDLVEQLLPQIFDGMTAVELKTARKSLLSAALTCRTLRPSAVKLLWRRLDSFVPLLRLCPSFQVARSGHLDLCGAVQSDEWNVLDRHAAHVREIVYDPGHRYTPLSPLAQMRLALRKMPLFPNLLRFQCPPNDAGTAEILLFLSPALSSVEISSARKNSSDAFIELLCTDCPRINHLKLTNQLYPTTAHYKGFHQLRSLDLRKMSGLMTSAAFTQIAQLAALSSFTTDMIGWEEIDFDHLALGGSFKRLSHLEVRTNYVLSQLHLPHLIPFIDSTRLRSLVISAPWPLPRQSANLNGPDEFQPVRSAICTRWGATLETLELHGPRITAADFAPLACVGSLRNVKLDDVLTGALTAENFSDVLRGWPNLVSLSILTGTVDLGLLQCVEQHCPALTVLEVPFLLGTLPPLPETPPTSHGLSELVVVKQQGTTLGASHREIPSLARHLDLMFPRIKEIRSRENRDPAWAQVQLLVKMCQDVRRRTMAMGAALQEMGT</sequence>
<protein>
    <submittedName>
        <fullName evidence="1">Uncharacterized protein</fullName>
    </submittedName>
</protein>
<dbReference type="AlphaFoldDB" id="A0AAD6TZW9"/>
<reference evidence="1" key="1">
    <citation type="submission" date="2023-03" db="EMBL/GenBank/DDBJ databases">
        <title>Massive genome expansion in bonnet fungi (Mycena s.s.) driven by repeated elements and novel gene families across ecological guilds.</title>
        <authorList>
            <consortium name="Lawrence Berkeley National Laboratory"/>
            <person name="Harder C.B."/>
            <person name="Miyauchi S."/>
            <person name="Viragh M."/>
            <person name="Kuo A."/>
            <person name="Thoen E."/>
            <person name="Andreopoulos B."/>
            <person name="Lu D."/>
            <person name="Skrede I."/>
            <person name="Drula E."/>
            <person name="Henrissat B."/>
            <person name="Morin E."/>
            <person name="Kohler A."/>
            <person name="Barry K."/>
            <person name="LaButti K."/>
            <person name="Morin E."/>
            <person name="Salamov A."/>
            <person name="Lipzen A."/>
            <person name="Mereny Z."/>
            <person name="Hegedus B."/>
            <person name="Baldrian P."/>
            <person name="Stursova M."/>
            <person name="Weitz H."/>
            <person name="Taylor A."/>
            <person name="Grigoriev I.V."/>
            <person name="Nagy L.G."/>
            <person name="Martin F."/>
            <person name="Kauserud H."/>
        </authorList>
    </citation>
    <scope>NUCLEOTIDE SEQUENCE</scope>
    <source>
        <strain evidence="1">CBHHK173m</strain>
    </source>
</reference>
<organism evidence="1 2">
    <name type="scientific">Mycena belliarum</name>
    <dbReference type="NCBI Taxonomy" id="1033014"/>
    <lineage>
        <taxon>Eukaryota</taxon>
        <taxon>Fungi</taxon>
        <taxon>Dikarya</taxon>
        <taxon>Basidiomycota</taxon>
        <taxon>Agaricomycotina</taxon>
        <taxon>Agaricomycetes</taxon>
        <taxon>Agaricomycetidae</taxon>
        <taxon>Agaricales</taxon>
        <taxon>Marasmiineae</taxon>
        <taxon>Mycenaceae</taxon>
        <taxon>Mycena</taxon>
    </lineage>
</organism>
<evidence type="ECO:0000313" key="1">
    <source>
        <dbReference type="EMBL" id="KAJ7085210.1"/>
    </source>
</evidence>
<dbReference type="Gene3D" id="3.80.10.10">
    <property type="entry name" value="Ribonuclease Inhibitor"/>
    <property type="match status" value="1"/>
</dbReference>
<evidence type="ECO:0000313" key="2">
    <source>
        <dbReference type="Proteomes" id="UP001222325"/>
    </source>
</evidence>
<proteinExistence type="predicted"/>
<dbReference type="InterPro" id="IPR032675">
    <property type="entry name" value="LRR_dom_sf"/>
</dbReference>
<feature type="non-terminal residue" evidence="1">
    <location>
        <position position="1"/>
    </location>
</feature>
<accession>A0AAD6TZW9</accession>
<comment type="caution">
    <text evidence="1">The sequence shown here is derived from an EMBL/GenBank/DDBJ whole genome shotgun (WGS) entry which is preliminary data.</text>
</comment>